<reference evidence="2 3" key="1">
    <citation type="submission" date="2017-06" db="EMBL/GenBank/DDBJ databases">
        <authorList>
            <consortium name="Pathogen Informatics"/>
        </authorList>
    </citation>
    <scope>NUCLEOTIDE SEQUENCE [LARGE SCALE GENOMIC DNA]</scope>
    <source>
        <strain evidence="2 3">NCTC11865</strain>
    </source>
</reference>
<dbReference type="EMBL" id="LT906441">
    <property type="protein sequence ID" value="SNV37556.1"/>
    <property type="molecule type" value="Genomic_DNA"/>
</dbReference>
<name>A0A239WTQ8_9ACTN</name>
<accession>A0A239WTQ8</accession>
<dbReference type="KEGG" id="cgrn:4412665_01539"/>
<evidence type="ECO:0000313" key="3">
    <source>
        <dbReference type="Proteomes" id="UP000215332"/>
    </source>
</evidence>
<gene>
    <name evidence="2" type="ORF">SAMEA4412665_01539</name>
</gene>
<dbReference type="AlphaFoldDB" id="A0A239WTQ8"/>
<protein>
    <submittedName>
        <fullName evidence="2">Uncharacterized protein</fullName>
    </submittedName>
</protein>
<feature type="region of interest" description="Disordered" evidence="1">
    <location>
        <begin position="1"/>
        <end position="70"/>
    </location>
</feature>
<proteinExistence type="predicted"/>
<organism evidence="2 3">
    <name type="scientific">Cutibacterium granulosum</name>
    <dbReference type="NCBI Taxonomy" id="33011"/>
    <lineage>
        <taxon>Bacteria</taxon>
        <taxon>Bacillati</taxon>
        <taxon>Actinomycetota</taxon>
        <taxon>Actinomycetes</taxon>
        <taxon>Propionibacteriales</taxon>
        <taxon>Propionibacteriaceae</taxon>
        <taxon>Cutibacterium</taxon>
    </lineage>
</organism>
<evidence type="ECO:0000256" key="1">
    <source>
        <dbReference type="SAM" id="MobiDB-lite"/>
    </source>
</evidence>
<sequence>MGCLGTSPLTGCEVSSIDTDKTGKYPRNAGARTATLHTNGGSPHLPATPVPISGYDRSSRGTHVIDAGPS</sequence>
<dbReference type="Proteomes" id="UP000215332">
    <property type="component" value="Chromosome 1"/>
</dbReference>
<evidence type="ECO:0000313" key="2">
    <source>
        <dbReference type="EMBL" id="SNV37556.1"/>
    </source>
</evidence>